<dbReference type="InterPro" id="IPR006140">
    <property type="entry name" value="D-isomer_DH_NAD-bd"/>
</dbReference>
<evidence type="ECO:0008006" key="9">
    <source>
        <dbReference type="Google" id="ProtNLM"/>
    </source>
</evidence>
<keyword evidence="8" id="KW-1185">Reference proteome</keyword>
<dbReference type="OrthoDB" id="9805416at2"/>
<dbReference type="Proteomes" id="UP000013785">
    <property type="component" value="Unassembled WGS sequence"/>
</dbReference>
<proteinExistence type="inferred from homology"/>
<evidence type="ECO:0000259" key="5">
    <source>
        <dbReference type="Pfam" id="PF00389"/>
    </source>
</evidence>
<comment type="similarity">
    <text evidence="1 4">Belongs to the D-isomer specific 2-hydroxyacid dehydrogenase family.</text>
</comment>
<dbReference type="HOGENOM" id="CLU_019796_1_0_9"/>
<dbReference type="AlphaFoldDB" id="R3WNJ9"/>
<protein>
    <recommendedName>
        <fullName evidence="9">4-phosphoerythronate dehydrogenase</fullName>
    </recommendedName>
</protein>
<organism evidence="7 8">
    <name type="scientific">Enterococcus phoeniculicola ATCC BAA-412</name>
    <dbReference type="NCBI Taxonomy" id="1158610"/>
    <lineage>
        <taxon>Bacteria</taxon>
        <taxon>Bacillati</taxon>
        <taxon>Bacillota</taxon>
        <taxon>Bacilli</taxon>
        <taxon>Lactobacillales</taxon>
        <taxon>Enterococcaceae</taxon>
        <taxon>Enterococcus</taxon>
    </lineage>
</organism>
<dbReference type="Pfam" id="PF02826">
    <property type="entry name" value="2-Hacid_dh_C"/>
    <property type="match status" value="1"/>
</dbReference>
<evidence type="ECO:0000256" key="4">
    <source>
        <dbReference type="RuleBase" id="RU003719"/>
    </source>
</evidence>
<accession>R3WNJ9</accession>
<sequence length="316" mass="35714">MSKKIIYSTRPFRDEFISQINHIAPGYMWCTEIAPSQVSDVEIMIGWDKELADELLSEHASLSWVQAISAGVDYLPLEKFSERSLLLSNASGLHADSISQHVLATILCDYRGIRKAILNQKVQLWKDDSITYHSLENTNIVIVGTGKIGQRLAELLYPFGPNIFGINTSGHTVSHFKKVYPLNQLLDFLPSMDIVINILPLTDETTGLYNAEFFSSMKKEASFINVGRGPSVNTGDLIDALNKKQLRFAALDVFEEEPLPKNHPLWSMENVLITPHSSGMTPNFQEKFMKIFLENLKSYTKTRLISMNQVNLRKGY</sequence>
<dbReference type="RefSeq" id="WP_010767208.1">
    <property type="nucleotide sequence ID" value="NZ_ASWE01000004.1"/>
</dbReference>
<feature type="domain" description="D-isomer specific 2-hydroxyacid dehydrogenase catalytic" evidence="5">
    <location>
        <begin position="36"/>
        <end position="303"/>
    </location>
</feature>
<evidence type="ECO:0000256" key="3">
    <source>
        <dbReference type="ARBA" id="ARBA00023027"/>
    </source>
</evidence>
<keyword evidence="3" id="KW-0520">NAD</keyword>
<comment type="caution">
    <text evidence="7">The sequence shown here is derived from an EMBL/GenBank/DDBJ whole genome shotgun (WGS) entry which is preliminary data.</text>
</comment>
<dbReference type="Gene3D" id="3.40.50.720">
    <property type="entry name" value="NAD(P)-binding Rossmann-like Domain"/>
    <property type="match status" value="2"/>
</dbReference>
<evidence type="ECO:0000256" key="2">
    <source>
        <dbReference type="ARBA" id="ARBA00023002"/>
    </source>
</evidence>
<gene>
    <name evidence="7" type="ORF">UC3_00535</name>
</gene>
<dbReference type="PATRIC" id="fig|1158610.3.peg.508"/>
<evidence type="ECO:0000256" key="1">
    <source>
        <dbReference type="ARBA" id="ARBA00005854"/>
    </source>
</evidence>
<dbReference type="CDD" id="cd12155">
    <property type="entry name" value="PGDH_1"/>
    <property type="match status" value="1"/>
</dbReference>
<dbReference type="PANTHER" id="PTHR43333:SF1">
    <property type="entry name" value="D-ISOMER SPECIFIC 2-HYDROXYACID DEHYDROGENASE NAD-BINDING DOMAIN-CONTAINING PROTEIN"/>
    <property type="match status" value="1"/>
</dbReference>
<reference evidence="7 8" key="1">
    <citation type="submission" date="2013-02" db="EMBL/GenBank/DDBJ databases">
        <title>The Genome Sequence of Enterococcus phoeniculicola BAA-412.</title>
        <authorList>
            <consortium name="The Broad Institute Genome Sequencing Platform"/>
            <consortium name="The Broad Institute Genome Sequencing Center for Infectious Disease"/>
            <person name="Earl A.M."/>
            <person name="Gilmore M.S."/>
            <person name="Lebreton F."/>
            <person name="Walker B."/>
            <person name="Young S.K."/>
            <person name="Zeng Q."/>
            <person name="Gargeya S."/>
            <person name="Fitzgerald M."/>
            <person name="Haas B."/>
            <person name="Abouelleil A."/>
            <person name="Alvarado L."/>
            <person name="Arachchi H.M."/>
            <person name="Berlin A.M."/>
            <person name="Chapman S.B."/>
            <person name="Dewar J."/>
            <person name="Goldberg J."/>
            <person name="Griggs A."/>
            <person name="Gujja S."/>
            <person name="Hansen M."/>
            <person name="Howarth C."/>
            <person name="Imamovic A."/>
            <person name="Larimer J."/>
            <person name="McCowan C."/>
            <person name="Murphy C."/>
            <person name="Neiman D."/>
            <person name="Pearson M."/>
            <person name="Priest M."/>
            <person name="Roberts A."/>
            <person name="Saif S."/>
            <person name="Shea T."/>
            <person name="Sisk P."/>
            <person name="Sykes S."/>
            <person name="Wortman J."/>
            <person name="Nusbaum C."/>
            <person name="Birren B."/>
        </authorList>
    </citation>
    <scope>NUCLEOTIDE SEQUENCE [LARGE SCALE GENOMIC DNA]</scope>
    <source>
        <strain evidence="7 8">ATCC BAA-412</strain>
    </source>
</reference>
<dbReference type="PANTHER" id="PTHR43333">
    <property type="entry name" value="2-HACID_DH_C DOMAIN-CONTAINING PROTEIN"/>
    <property type="match status" value="1"/>
</dbReference>
<dbReference type="SUPFAM" id="SSF51735">
    <property type="entry name" value="NAD(P)-binding Rossmann-fold domains"/>
    <property type="match status" value="1"/>
</dbReference>
<dbReference type="InterPro" id="IPR036291">
    <property type="entry name" value="NAD(P)-bd_dom_sf"/>
</dbReference>
<dbReference type="Pfam" id="PF00389">
    <property type="entry name" value="2-Hacid_dh"/>
    <property type="match status" value="1"/>
</dbReference>
<dbReference type="SUPFAM" id="SSF52283">
    <property type="entry name" value="Formate/glycerate dehydrogenase catalytic domain-like"/>
    <property type="match status" value="1"/>
</dbReference>
<evidence type="ECO:0000313" key="7">
    <source>
        <dbReference type="EMBL" id="EOL48982.1"/>
    </source>
</evidence>
<dbReference type="eggNOG" id="COG0111">
    <property type="taxonomic scope" value="Bacteria"/>
</dbReference>
<evidence type="ECO:0000313" key="8">
    <source>
        <dbReference type="Proteomes" id="UP000013785"/>
    </source>
</evidence>
<dbReference type="InterPro" id="IPR006139">
    <property type="entry name" value="D-isomer_2_OHA_DH_cat_dom"/>
</dbReference>
<dbReference type="STRING" id="154621.RV11_GL002197"/>
<keyword evidence="2 4" id="KW-0560">Oxidoreductase</keyword>
<dbReference type="GO" id="GO:0016616">
    <property type="term" value="F:oxidoreductase activity, acting on the CH-OH group of donors, NAD or NADP as acceptor"/>
    <property type="evidence" value="ECO:0007669"/>
    <property type="project" value="InterPro"/>
</dbReference>
<evidence type="ECO:0000259" key="6">
    <source>
        <dbReference type="Pfam" id="PF02826"/>
    </source>
</evidence>
<dbReference type="EMBL" id="AJAT01000007">
    <property type="protein sequence ID" value="EOL48982.1"/>
    <property type="molecule type" value="Genomic_DNA"/>
</dbReference>
<feature type="domain" description="D-isomer specific 2-hydroxyacid dehydrogenase NAD-binding" evidence="6">
    <location>
        <begin position="104"/>
        <end position="277"/>
    </location>
</feature>
<dbReference type="GO" id="GO:0051287">
    <property type="term" value="F:NAD binding"/>
    <property type="evidence" value="ECO:0007669"/>
    <property type="project" value="InterPro"/>
</dbReference>
<name>R3WNJ9_9ENTE</name>